<dbReference type="InterPro" id="IPR007484">
    <property type="entry name" value="Peptidase_M28"/>
</dbReference>
<comment type="catalytic activity">
    <reaction evidence="1">
        <text>N-terminal L-glutaminyl-[peptide] = N-terminal 5-oxo-L-prolyl-[peptide] + NH4(+)</text>
        <dbReference type="Rhea" id="RHEA:23652"/>
        <dbReference type="Rhea" id="RHEA-COMP:11736"/>
        <dbReference type="Rhea" id="RHEA-COMP:11846"/>
        <dbReference type="ChEBI" id="CHEBI:28938"/>
        <dbReference type="ChEBI" id="CHEBI:64722"/>
        <dbReference type="ChEBI" id="CHEBI:87215"/>
        <dbReference type="EC" id="2.3.2.5"/>
    </reaction>
</comment>
<comment type="similarity">
    <text evidence="2">Belongs to the glutaminyl-peptide cyclotransferase family.</text>
</comment>
<reference evidence="7" key="1">
    <citation type="submission" date="2016-01" db="EMBL/GenBank/DDBJ databases">
        <title>Reference transcriptome for the parasite Schistocephalus solidus: insights into the molecular evolution of parasitism.</title>
        <authorList>
            <person name="Hebert F.O."/>
            <person name="Grambauer S."/>
            <person name="Barber I."/>
            <person name="Landry C.R."/>
            <person name="Aubin-Horth N."/>
        </authorList>
    </citation>
    <scope>NUCLEOTIDE SEQUENCE</scope>
</reference>
<evidence type="ECO:0000256" key="5">
    <source>
        <dbReference type="ARBA" id="ARBA00023315"/>
    </source>
</evidence>
<dbReference type="Pfam" id="PF04389">
    <property type="entry name" value="Peptidase_M28"/>
    <property type="match status" value="1"/>
</dbReference>
<dbReference type="AlphaFoldDB" id="A0A0V0J8P2"/>
<keyword evidence="4 7" id="KW-0808">Transferase</keyword>
<sequence>MNSLLGILPLALCSYWLLYLNEDDSFCQSDNESKNSALQHTITESHLRVLSRLLMNVNFTSVLKHINLIRPVGSEKHHAVRKYITSFLRELNWYVLEDAFTQWTVLGMQNFTNIISVNRPDLPRRLALACHYDSKMINGFYGTTDSAVPCSMMLVLAKALDPLLKTSKVALQLLFFDGEEAFISWSPEDSIYGSRHMAEHTLQSTSGSGACTDLSRIDLLVLLDLLGAASTHFPRYSHCDESVYRMMIDIESAAARANLLTDPRFTRPGASFFYNRMMQGIEDDHIPFIDRGVPVLHLIPLPFPPQWHTLEDNLENVDMRTVRDLQLLVAGFVSRYLVLNPVA</sequence>
<dbReference type="PANTHER" id="PTHR12283">
    <property type="entry name" value="GLUTAMINYL-PEPTIDE CYCLOTRANSFERASE"/>
    <property type="match status" value="1"/>
</dbReference>
<accession>A0A0V0J8P2</accession>
<dbReference type="PANTHER" id="PTHR12283:SF6">
    <property type="entry name" value="GLUTAMINYL-PEPTIDE CYCLOTRANSFERASE-RELATED"/>
    <property type="match status" value="1"/>
</dbReference>
<dbReference type="InterPro" id="IPR040234">
    <property type="entry name" value="QC/QCL"/>
</dbReference>
<evidence type="ECO:0000256" key="3">
    <source>
        <dbReference type="ARBA" id="ARBA00012012"/>
    </source>
</evidence>
<proteinExistence type="inferred from homology"/>
<evidence type="ECO:0000256" key="2">
    <source>
        <dbReference type="ARBA" id="ARBA00006014"/>
    </source>
</evidence>
<dbReference type="EMBL" id="GEEE01010856">
    <property type="protein sequence ID" value="JAP52369.1"/>
    <property type="molecule type" value="Transcribed_RNA"/>
</dbReference>
<dbReference type="EC" id="2.3.2.5" evidence="3"/>
<dbReference type="EMBL" id="GEEE01024109">
    <property type="protein sequence ID" value="JAP39116.1"/>
    <property type="molecule type" value="Transcribed_RNA"/>
</dbReference>
<dbReference type="SUPFAM" id="SSF53187">
    <property type="entry name" value="Zn-dependent exopeptidases"/>
    <property type="match status" value="1"/>
</dbReference>
<protein>
    <recommendedName>
        <fullName evidence="3">glutaminyl-peptide cyclotransferase</fullName>
        <ecNumber evidence="3">2.3.2.5</ecNumber>
    </recommendedName>
</protein>
<keyword evidence="5" id="KW-0012">Acyltransferase</keyword>
<evidence type="ECO:0000259" key="6">
    <source>
        <dbReference type="Pfam" id="PF04389"/>
    </source>
</evidence>
<feature type="domain" description="Peptidase M28" evidence="6">
    <location>
        <begin position="119"/>
        <end position="332"/>
    </location>
</feature>
<dbReference type="EMBL" id="GEEE01005216">
    <property type="protein sequence ID" value="JAP58009.1"/>
    <property type="molecule type" value="Transcribed_RNA"/>
</dbReference>
<evidence type="ECO:0000313" key="7">
    <source>
        <dbReference type="EMBL" id="JAP61894.1"/>
    </source>
</evidence>
<evidence type="ECO:0000256" key="4">
    <source>
        <dbReference type="ARBA" id="ARBA00022679"/>
    </source>
</evidence>
<dbReference type="GO" id="GO:0008270">
    <property type="term" value="F:zinc ion binding"/>
    <property type="evidence" value="ECO:0007669"/>
    <property type="project" value="TreeGrafter"/>
</dbReference>
<gene>
    <name evidence="7" type="primary">QPCT</name>
    <name evidence="7" type="ORF">TR119491</name>
</gene>
<dbReference type="EMBL" id="GEEE01006725">
    <property type="protein sequence ID" value="JAP56500.1"/>
    <property type="molecule type" value="Transcribed_RNA"/>
</dbReference>
<name>A0A0V0J8P2_SCHSO</name>
<dbReference type="EMBL" id="GEEE01001331">
    <property type="protein sequence ID" value="JAP61894.1"/>
    <property type="molecule type" value="Transcribed_RNA"/>
</dbReference>
<evidence type="ECO:0000256" key="1">
    <source>
        <dbReference type="ARBA" id="ARBA00000001"/>
    </source>
</evidence>
<organism evidence="7">
    <name type="scientific">Schistocephalus solidus</name>
    <name type="common">Tapeworm</name>
    <dbReference type="NCBI Taxonomy" id="70667"/>
    <lineage>
        <taxon>Eukaryota</taxon>
        <taxon>Metazoa</taxon>
        <taxon>Spiralia</taxon>
        <taxon>Lophotrochozoa</taxon>
        <taxon>Platyhelminthes</taxon>
        <taxon>Cestoda</taxon>
        <taxon>Eucestoda</taxon>
        <taxon>Diphyllobothriidea</taxon>
        <taxon>Diphyllobothriidae</taxon>
        <taxon>Schistocephalus</taxon>
    </lineage>
</organism>
<dbReference type="Gene3D" id="3.40.630.10">
    <property type="entry name" value="Zn peptidases"/>
    <property type="match status" value="1"/>
</dbReference>
<dbReference type="GO" id="GO:0016603">
    <property type="term" value="F:glutaminyl-peptide cyclotransferase activity"/>
    <property type="evidence" value="ECO:0007669"/>
    <property type="project" value="UniProtKB-EC"/>
</dbReference>